<dbReference type="SUPFAM" id="SSF51197">
    <property type="entry name" value="Clavaminate synthase-like"/>
    <property type="match status" value="1"/>
</dbReference>
<feature type="binding site" evidence="9">
    <location>
        <position position="282"/>
    </location>
    <ligand>
        <name>Fe cation</name>
        <dbReference type="ChEBI" id="CHEBI:24875"/>
        <note>catalytic</note>
    </ligand>
</feature>
<feature type="binding site" evidence="9">
    <location>
        <position position="226"/>
    </location>
    <ligand>
        <name>Fe cation</name>
        <dbReference type="ChEBI" id="CHEBI:24875"/>
        <note>catalytic</note>
    </ligand>
</feature>
<gene>
    <name evidence="11" type="ORF">PAC_02286</name>
</gene>
<evidence type="ECO:0000256" key="8">
    <source>
        <dbReference type="ARBA" id="ARBA00047565"/>
    </source>
</evidence>
<keyword evidence="5" id="KW-0560">Oxidoreductase</keyword>
<feature type="domain" description="Fe2OG dioxygenase" evidence="10">
    <location>
        <begin position="206"/>
        <end position="324"/>
    </location>
</feature>
<name>A0A1L7WI17_9HELO</name>
<evidence type="ECO:0000256" key="4">
    <source>
        <dbReference type="ARBA" id="ARBA00022964"/>
    </source>
</evidence>
<evidence type="ECO:0000313" key="12">
    <source>
        <dbReference type="Proteomes" id="UP000184330"/>
    </source>
</evidence>
<dbReference type="GO" id="GO:0046872">
    <property type="term" value="F:metal ion binding"/>
    <property type="evidence" value="ECO:0007669"/>
    <property type="project" value="UniProtKB-KW"/>
</dbReference>
<evidence type="ECO:0000256" key="5">
    <source>
        <dbReference type="ARBA" id="ARBA00023002"/>
    </source>
</evidence>
<reference evidence="11 12" key="1">
    <citation type="submission" date="2016-03" db="EMBL/GenBank/DDBJ databases">
        <authorList>
            <person name="Ploux O."/>
        </authorList>
    </citation>
    <scope>NUCLEOTIDE SEQUENCE [LARGE SCALE GENOMIC DNA]</scope>
    <source>
        <strain evidence="11 12">UAMH 11012</strain>
    </source>
</reference>
<dbReference type="Proteomes" id="UP000184330">
    <property type="component" value="Unassembled WGS sequence"/>
</dbReference>
<dbReference type="PANTHER" id="PTHR16557">
    <property type="entry name" value="ALKYLATED DNA REPAIR PROTEIN ALKB-RELATED"/>
    <property type="match status" value="1"/>
</dbReference>
<dbReference type="GO" id="GO:1990931">
    <property type="term" value="F:mRNA N6-methyladenosine dioxygenase activity"/>
    <property type="evidence" value="ECO:0007669"/>
    <property type="project" value="UniProtKB-EC"/>
</dbReference>
<keyword evidence="6 9" id="KW-0408">Iron</keyword>
<dbReference type="InterPro" id="IPR004574">
    <property type="entry name" value="Alkb"/>
</dbReference>
<evidence type="ECO:0000313" key="11">
    <source>
        <dbReference type="EMBL" id="CZR52409.1"/>
    </source>
</evidence>
<evidence type="ECO:0000256" key="3">
    <source>
        <dbReference type="ARBA" id="ARBA00022723"/>
    </source>
</evidence>
<keyword evidence="3 9" id="KW-0479">Metal-binding</keyword>
<comment type="catalytic activity">
    <reaction evidence="8">
        <text>an N(6)-methyladenosine in mRNA + 2-oxoglutarate + O2 = an adenosine in mRNA + formaldehyde + succinate + CO2</text>
        <dbReference type="Rhea" id="RHEA:49520"/>
        <dbReference type="Rhea" id="RHEA-COMP:12414"/>
        <dbReference type="Rhea" id="RHEA-COMP:12417"/>
        <dbReference type="ChEBI" id="CHEBI:15379"/>
        <dbReference type="ChEBI" id="CHEBI:16526"/>
        <dbReference type="ChEBI" id="CHEBI:16810"/>
        <dbReference type="ChEBI" id="CHEBI:16842"/>
        <dbReference type="ChEBI" id="CHEBI:30031"/>
        <dbReference type="ChEBI" id="CHEBI:74411"/>
        <dbReference type="ChEBI" id="CHEBI:74449"/>
        <dbReference type="EC" id="1.14.11.53"/>
    </reaction>
    <physiologicalReaction direction="left-to-right" evidence="8">
        <dbReference type="Rhea" id="RHEA:49521"/>
    </physiologicalReaction>
</comment>
<keyword evidence="12" id="KW-1185">Reference proteome</keyword>
<dbReference type="GO" id="GO:0005634">
    <property type="term" value="C:nucleus"/>
    <property type="evidence" value="ECO:0007669"/>
    <property type="project" value="TreeGrafter"/>
</dbReference>
<accession>A0A1L7WI17</accession>
<comment type="similarity">
    <text evidence="1">Belongs to the alkB family.</text>
</comment>
<dbReference type="EMBL" id="FJOG01000002">
    <property type="protein sequence ID" value="CZR52409.1"/>
    <property type="molecule type" value="Genomic_DNA"/>
</dbReference>
<evidence type="ECO:0000256" key="1">
    <source>
        <dbReference type="ARBA" id="ARBA00007879"/>
    </source>
</evidence>
<dbReference type="Pfam" id="PF13532">
    <property type="entry name" value="2OG-FeII_Oxy_2"/>
    <property type="match status" value="1"/>
</dbReference>
<evidence type="ECO:0000256" key="9">
    <source>
        <dbReference type="PIRSR" id="PIRSR604574-2"/>
    </source>
</evidence>
<proteinExistence type="inferred from homology"/>
<dbReference type="EC" id="1.14.11.53" evidence="2"/>
<evidence type="ECO:0000256" key="6">
    <source>
        <dbReference type="ARBA" id="ARBA00023004"/>
    </source>
</evidence>
<comment type="cofactor">
    <cofactor evidence="9">
        <name>Fe(2+)</name>
        <dbReference type="ChEBI" id="CHEBI:29033"/>
    </cofactor>
    <text evidence="9">Binds 1 Fe(2+) ion per subunit.</text>
</comment>
<dbReference type="Gene3D" id="2.60.120.590">
    <property type="entry name" value="Alpha-ketoglutarate-dependent dioxygenase AlkB-like"/>
    <property type="match status" value="1"/>
</dbReference>
<keyword evidence="7" id="KW-0843">Virulence</keyword>
<dbReference type="GO" id="GO:0005737">
    <property type="term" value="C:cytoplasm"/>
    <property type="evidence" value="ECO:0007669"/>
    <property type="project" value="TreeGrafter"/>
</dbReference>
<keyword evidence="4" id="KW-0223">Dioxygenase</keyword>
<dbReference type="InterPro" id="IPR027450">
    <property type="entry name" value="AlkB-like"/>
</dbReference>
<dbReference type="PROSITE" id="PS51471">
    <property type="entry name" value="FE2OG_OXY"/>
    <property type="match status" value="1"/>
</dbReference>
<protein>
    <recommendedName>
        <fullName evidence="2">mRNA N(6)-methyladenine demethylase</fullName>
        <ecNumber evidence="2">1.14.11.53</ecNumber>
    </recommendedName>
</protein>
<dbReference type="InterPro" id="IPR005123">
    <property type="entry name" value="Oxoglu/Fe-dep_dioxygenase_dom"/>
</dbReference>
<dbReference type="PANTHER" id="PTHR16557:SF2">
    <property type="entry name" value="NUCLEIC ACID DIOXYGENASE ALKBH1"/>
    <property type="match status" value="1"/>
</dbReference>
<dbReference type="STRING" id="576137.A0A1L7WI17"/>
<dbReference type="FunFam" id="2.60.120.590:FF:000014">
    <property type="entry name" value="Oxidoreductase, 2OG-Fe(II) oxygenase family family"/>
    <property type="match status" value="1"/>
</dbReference>
<dbReference type="OrthoDB" id="6614653at2759"/>
<dbReference type="AlphaFoldDB" id="A0A1L7WI17"/>
<feature type="binding site" evidence="9">
    <location>
        <position position="224"/>
    </location>
    <ligand>
        <name>Fe cation</name>
        <dbReference type="ChEBI" id="CHEBI:24875"/>
        <note>catalytic</note>
    </ligand>
</feature>
<evidence type="ECO:0000256" key="7">
    <source>
        <dbReference type="ARBA" id="ARBA00023026"/>
    </source>
</evidence>
<evidence type="ECO:0000256" key="2">
    <source>
        <dbReference type="ARBA" id="ARBA00012931"/>
    </source>
</evidence>
<organism evidence="11 12">
    <name type="scientific">Phialocephala subalpina</name>
    <dbReference type="NCBI Taxonomy" id="576137"/>
    <lineage>
        <taxon>Eukaryota</taxon>
        <taxon>Fungi</taxon>
        <taxon>Dikarya</taxon>
        <taxon>Ascomycota</taxon>
        <taxon>Pezizomycotina</taxon>
        <taxon>Leotiomycetes</taxon>
        <taxon>Helotiales</taxon>
        <taxon>Mollisiaceae</taxon>
        <taxon>Phialocephala</taxon>
        <taxon>Phialocephala fortinii species complex</taxon>
    </lineage>
</organism>
<sequence length="340" mass="37971">MYSRTPDHTHLNPHEAPPQALKDLFKSWKVSSNKSIDELEILSGGMKGIGSMPKGRLQMALENFSTMPLDGVLENAPVYGSDDLPGLFVLPSLLPAQVQKELLSRLLHRDLSDPKHKTNLHLHYNISYPPDNPSFFSAFPASISFHPKDAQVHKPLSIKAGLEKKIRWVTLGGQYDWTNKVYPAEEPPEFPRDVAGLIRDIFTDMEPQAAIVNLYSPGDTLSLHRDVSEEVDKGLVSISLGCDAIFLIGLHDKTTGKTQSAVLRLRSGDALYMTGESRFAWHAVPKIVPDTCPAYLADWPAEEFPEWKGWMSNKRINLNVRQMRHSGLASHISFLGDQES</sequence>
<dbReference type="InterPro" id="IPR037151">
    <property type="entry name" value="AlkB-like_sf"/>
</dbReference>
<evidence type="ECO:0000259" key="10">
    <source>
        <dbReference type="PROSITE" id="PS51471"/>
    </source>
</evidence>